<accession>A0ABT2MGG7</accession>
<protein>
    <submittedName>
        <fullName evidence="2">Uncharacterized protein</fullName>
    </submittedName>
</protein>
<feature type="transmembrane region" description="Helical" evidence="1">
    <location>
        <begin position="85"/>
        <end position="118"/>
    </location>
</feature>
<keyword evidence="1" id="KW-1133">Transmembrane helix</keyword>
<evidence type="ECO:0000256" key="1">
    <source>
        <dbReference type="SAM" id="Phobius"/>
    </source>
</evidence>
<proteinExistence type="predicted"/>
<keyword evidence="3" id="KW-1185">Reference proteome</keyword>
<dbReference type="RefSeq" id="WP_260995453.1">
    <property type="nucleotide sequence ID" value="NZ_JAODWD010000006.1"/>
</dbReference>
<feature type="transmembrane region" description="Helical" evidence="1">
    <location>
        <begin position="51"/>
        <end position="73"/>
    </location>
</feature>
<keyword evidence="1" id="KW-0812">Transmembrane</keyword>
<name>A0ABT2MGG7_9MYCO</name>
<evidence type="ECO:0000313" key="3">
    <source>
        <dbReference type="Proteomes" id="UP001206639"/>
    </source>
</evidence>
<sequence>MIKLAGWLIVFYGSAHTLGALFVLGAVRHADAWFSGALWREDLTDMSPANSALWLSVDSFGVPLILVGLTVLWMNGRGVTPPAFIAWILLAWTVVDAVILLFTPWPIILLAGILLVLGIRRAEHEGPMTSHVRPGR</sequence>
<dbReference type="EMBL" id="JAODWD010000006">
    <property type="protein sequence ID" value="MCT7661385.1"/>
    <property type="molecule type" value="Genomic_DNA"/>
</dbReference>
<feature type="transmembrane region" description="Helical" evidence="1">
    <location>
        <begin position="6"/>
        <end position="30"/>
    </location>
</feature>
<organism evidence="2 3">
    <name type="scientific">Mycobacterium deserti</name>
    <dbReference type="NCBI Taxonomy" id="2978347"/>
    <lineage>
        <taxon>Bacteria</taxon>
        <taxon>Bacillati</taxon>
        <taxon>Actinomycetota</taxon>
        <taxon>Actinomycetes</taxon>
        <taxon>Mycobacteriales</taxon>
        <taxon>Mycobacteriaceae</taxon>
        <taxon>Mycobacterium</taxon>
    </lineage>
</organism>
<dbReference type="Proteomes" id="UP001206639">
    <property type="component" value="Unassembled WGS sequence"/>
</dbReference>
<comment type="caution">
    <text evidence="2">The sequence shown here is derived from an EMBL/GenBank/DDBJ whole genome shotgun (WGS) entry which is preliminary data.</text>
</comment>
<reference evidence="3" key="1">
    <citation type="submission" date="2023-07" db="EMBL/GenBank/DDBJ databases">
        <authorList>
            <person name="Deng Y."/>
            <person name="Zhang Y.-Q."/>
        </authorList>
    </citation>
    <scope>NUCLEOTIDE SEQUENCE [LARGE SCALE GENOMIC DNA]</scope>
    <source>
        <strain evidence="3">CPCC 205710</strain>
    </source>
</reference>
<evidence type="ECO:0000313" key="2">
    <source>
        <dbReference type="EMBL" id="MCT7661385.1"/>
    </source>
</evidence>
<keyword evidence="1" id="KW-0472">Membrane</keyword>
<gene>
    <name evidence="2" type="ORF">N4S67_23545</name>
</gene>